<accession>A0A9E7U8Y4</accession>
<gene>
    <name evidence="1" type="ORF">N0B31_03400</name>
</gene>
<keyword evidence="2" id="KW-1185">Reference proteome</keyword>
<dbReference type="KEGG" id="ssai:N0B31_03400"/>
<proteinExistence type="predicted"/>
<dbReference type="RefSeq" id="WP_260594430.1">
    <property type="nucleotide sequence ID" value="NZ_CP104003.1"/>
</dbReference>
<protein>
    <recommendedName>
        <fullName evidence="3">Lipoprotein</fullName>
    </recommendedName>
</protein>
<dbReference type="AlphaFoldDB" id="A0A9E7U8Y4"/>
<dbReference type="Proteomes" id="UP001057580">
    <property type="component" value="Chromosome"/>
</dbReference>
<evidence type="ECO:0000313" key="2">
    <source>
        <dbReference type="Proteomes" id="UP001057580"/>
    </source>
</evidence>
<reference evidence="1" key="1">
    <citation type="submission" date="2022-09" db="EMBL/GenBank/DDBJ databases">
        <title>Diverse halophilic archaea isolated from saline environments.</title>
        <authorList>
            <person name="Cui H.-L."/>
        </authorList>
    </citation>
    <scope>NUCLEOTIDE SEQUENCE</scope>
    <source>
        <strain evidence="1">ZS-35-S2</strain>
    </source>
</reference>
<organism evidence="1 2">
    <name type="scientific">Salinirubellus salinus</name>
    <dbReference type="NCBI Taxonomy" id="1364945"/>
    <lineage>
        <taxon>Archaea</taxon>
        <taxon>Methanobacteriati</taxon>
        <taxon>Methanobacteriota</taxon>
        <taxon>Stenosarchaea group</taxon>
        <taxon>Halobacteria</taxon>
        <taxon>Halobacteriales</taxon>
        <taxon>Natronomonadaceae</taxon>
        <taxon>Salinirubellus</taxon>
    </lineage>
</organism>
<dbReference type="PROSITE" id="PS51257">
    <property type="entry name" value="PROKAR_LIPOPROTEIN"/>
    <property type="match status" value="1"/>
</dbReference>
<evidence type="ECO:0008006" key="3">
    <source>
        <dbReference type="Google" id="ProtNLM"/>
    </source>
</evidence>
<name>A0A9E7U8Y4_9EURY</name>
<dbReference type="GeneID" id="74941436"/>
<sequence>MRAVLLALCLVLAGCGGALAPADPDTPSPTVTPVEVPADAPSDAPAALREGLDVRALARGHAAALAGRPYRWRVFVDRPTGEVASGRRVVDALTVSVAGPTRYRSQRSETVLQSGVGVRITRTETYADGETAYTRVRNRRLDTVRYEARRVAVCAGGEGPPLDAAESVIVRYLAVRNASVTFESTRTGPRYRIVDHEATHPSLSGVRNYRVEALVTPEGVVREVEATYDPETQHGTATVTAGFAYAGVDTTTVTPPRWAPQAQAVTAGLDLPATVPVGTPTETPTHGAGETDVRGTGTPIPALDCGGLDCETFPGGEAVGQGRCAG</sequence>
<dbReference type="EMBL" id="CP104003">
    <property type="protein sequence ID" value="UWM55336.1"/>
    <property type="molecule type" value="Genomic_DNA"/>
</dbReference>
<evidence type="ECO:0000313" key="1">
    <source>
        <dbReference type="EMBL" id="UWM55336.1"/>
    </source>
</evidence>